<dbReference type="SUPFAM" id="SSF55681">
    <property type="entry name" value="Class II aaRS and biotin synthetases"/>
    <property type="match status" value="1"/>
</dbReference>
<dbReference type="InterPro" id="IPR018164">
    <property type="entry name" value="Ala-tRNA-synth_IIc_N"/>
</dbReference>
<evidence type="ECO:0000256" key="8">
    <source>
        <dbReference type="ARBA" id="ARBA00022917"/>
    </source>
</evidence>
<evidence type="ECO:0000256" key="5">
    <source>
        <dbReference type="ARBA" id="ARBA00022741"/>
    </source>
</evidence>
<evidence type="ECO:0000256" key="4">
    <source>
        <dbReference type="ARBA" id="ARBA00022598"/>
    </source>
</evidence>
<feature type="domain" description="Alanyl-transfer RNA synthetases family profile" evidence="10">
    <location>
        <begin position="1"/>
        <end position="595"/>
    </location>
</feature>
<dbReference type="InterPro" id="IPR045864">
    <property type="entry name" value="aa-tRNA-synth_II/BPL/LPL"/>
</dbReference>
<dbReference type="InterPro" id="IPR050058">
    <property type="entry name" value="Ala-tRNA_ligase"/>
</dbReference>
<dbReference type="SUPFAM" id="SSF101353">
    <property type="entry name" value="Putative anticodon-binding domain of alanyl-tRNA synthetase (AlaRS)"/>
    <property type="match status" value="1"/>
</dbReference>
<evidence type="ECO:0000256" key="6">
    <source>
        <dbReference type="ARBA" id="ARBA00022840"/>
    </source>
</evidence>
<dbReference type="FunFam" id="3.30.980.10:FF:000004">
    <property type="entry name" value="Alanine--tRNA ligase, cytoplasmic"/>
    <property type="match status" value="1"/>
</dbReference>
<dbReference type="InterPro" id="IPR002318">
    <property type="entry name" value="Ala-tRNA-lgiase_IIc"/>
</dbReference>
<dbReference type="NCBIfam" id="NF002436">
    <property type="entry name" value="PRK01584.1"/>
    <property type="match status" value="1"/>
</dbReference>
<dbReference type="Gene3D" id="3.30.980.10">
    <property type="entry name" value="Threonyl-trna Synthetase, Chain A, domain 2"/>
    <property type="match status" value="1"/>
</dbReference>
<evidence type="ECO:0000256" key="2">
    <source>
        <dbReference type="ARBA" id="ARBA00013168"/>
    </source>
</evidence>
<dbReference type="PRINTS" id="PR00980">
    <property type="entry name" value="TRNASYNTHALA"/>
</dbReference>
<dbReference type="PROSITE" id="PS50860">
    <property type="entry name" value="AA_TRNA_LIGASE_II_ALA"/>
    <property type="match status" value="1"/>
</dbReference>
<evidence type="ECO:0000259" key="10">
    <source>
        <dbReference type="PROSITE" id="PS50860"/>
    </source>
</evidence>
<dbReference type="InterPro" id="IPR018162">
    <property type="entry name" value="Ala-tRNA-ligase_IIc_anticod-bd"/>
</dbReference>
<keyword evidence="5" id="KW-0547">Nucleotide-binding</keyword>
<dbReference type="Pfam" id="PF07973">
    <property type="entry name" value="tRNA_SAD"/>
    <property type="match status" value="1"/>
</dbReference>
<dbReference type="SUPFAM" id="SSF55186">
    <property type="entry name" value="ThrRS/AlaRS common domain"/>
    <property type="match status" value="1"/>
</dbReference>
<dbReference type="GO" id="GO:0004813">
    <property type="term" value="F:alanine-tRNA ligase activity"/>
    <property type="evidence" value="ECO:0007669"/>
    <property type="project" value="UniProtKB-EC"/>
</dbReference>
<comment type="caution">
    <text evidence="11">The sequence shown here is derived from an EMBL/GenBank/DDBJ whole genome shotgun (WGS) entry which is preliminary data.</text>
</comment>
<keyword evidence="6" id="KW-0067">ATP-binding</keyword>
<dbReference type="CDD" id="cd00673">
    <property type="entry name" value="AlaRS_core"/>
    <property type="match status" value="1"/>
</dbReference>
<protein>
    <recommendedName>
        <fullName evidence="2">alanine--tRNA ligase</fullName>
        <ecNumber evidence="2">6.1.1.7</ecNumber>
    </recommendedName>
</protein>
<dbReference type="EC" id="6.1.1.7" evidence="2"/>
<evidence type="ECO:0000256" key="7">
    <source>
        <dbReference type="ARBA" id="ARBA00022884"/>
    </source>
</evidence>
<accession>A0A2H0YY92</accession>
<dbReference type="Gene3D" id="3.30.54.20">
    <property type="match status" value="1"/>
</dbReference>
<dbReference type="GO" id="GO:0005524">
    <property type="term" value="F:ATP binding"/>
    <property type="evidence" value="ECO:0007669"/>
    <property type="project" value="UniProtKB-KW"/>
</dbReference>
<dbReference type="InterPro" id="IPR018165">
    <property type="entry name" value="Ala-tRNA-synth_IIc_core"/>
</dbReference>
<dbReference type="PANTHER" id="PTHR11777:SF9">
    <property type="entry name" value="ALANINE--TRNA LIGASE, CYTOPLASMIC"/>
    <property type="match status" value="1"/>
</dbReference>
<evidence type="ECO:0000256" key="1">
    <source>
        <dbReference type="ARBA" id="ARBA00008226"/>
    </source>
</evidence>
<evidence type="ECO:0000256" key="3">
    <source>
        <dbReference type="ARBA" id="ARBA00022555"/>
    </source>
</evidence>
<keyword evidence="7" id="KW-0694">RNA-binding</keyword>
<comment type="similarity">
    <text evidence="1">Belongs to the class-II aminoacyl-tRNA synthetase family.</text>
</comment>
<evidence type="ECO:0000313" key="12">
    <source>
        <dbReference type="Proteomes" id="UP000228687"/>
    </source>
</evidence>
<evidence type="ECO:0000313" key="11">
    <source>
        <dbReference type="EMBL" id="PIS43279.1"/>
    </source>
</evidence>
<dbReference type="SMART" id="SM00863">
    <property type="entry name" value="tRNA_SAD"/>
    <property type="match status" value="1"/>
</dbReference>
<dbReference type="GO" id="GO:0002161">
    <property type="term" value="F:aminoacyl-tRNA deacylase activity"/>
    <property type="evidence" value="ECO:0007669"/>
    <property type="project" value="TreeGrafter"/>
</dbReference>
<dbReference type="Gene3D" id="3.30.930.10">
    <property type="entry name" value="Bira Bifunctional Protein, Domain 2"/>
    <property type="match status" value="1"/>
</dbReference>
<sequence length="595" mass="67050">MTVSEVRKRYLDFFAKRGHAIIPSAPIVPENDPTTLFTGSGMQPLVPYLLGQPHPEGTRLANSQLSFRAEDIEEVGDNRHTTFFEMLGNWSLGDYFKKEQLSWVYEFLTEELKLPKDRLWVTCFAGDETLNLPKDTESAGIWKGLGMPEDHICFCDAKKNWWSRSGTPDEMPTGELGGPDSEIFFDFQTPHDPAFGETCHPNCDCGRFMEIGNSVFLEYIKNTDGSFGKLPKQNVDFGGGLERLTSATNDNPDIFLTDVFSTPLEVLKNRSHKPYKNVERTTSYIKSFRIILDHIRAATFMLASGIRPSNTEQGYILRRLIRRSIREADKLGIKDAVLAEVAESFDTAYTDSYSFMQEAAGLIREELEKEEAQFKKTLSHGMRELKKMGDNIDAFLLLTTFGFPIELTEEIARERGINLDMNTIKAKMKEHQALSRAGAAQKFAGGLADSAKQTVRYHTATHLLLAALRKVLRGEIVQKGSNITAERLRFDFNWPIKLSPEQLKATEDLVNEKILERLSVEMKELPKAEAQKIVGTLSFNLSKYGDIVKVYKIGDFSAEFCGGPHVENTGELGHFRILKEEASSAGVRRIKAMLE</sequence>
<keyword evidence="9" id="KW-0030">Aminoacyl-tRNA synthetase</keyword>
<keyword evidence="8" id="KW-0648">Protein biosynthesis</keyword>
<keyword evidence="4 11" id="KW-0436">Ligase</keyword>
<proteinExistence type="inferred from homology"/>
<dbReference type="Pfam" id="PF01411">
    <property type="entry name" value="tRNA-synt_2c"/>
    <property type="match status" value="1"/>
</dbReference>
<gene>
    <name evidence="11" type="ORF">COT23_02135</name>
</gene>
<dbReference type="Proteomes" id="UP000228687">
    <property type="component" value="Unassembled WGS sequence"/>
</dbReference>
<dbReference type="AlphaFoldDB" id="A0A2H0YY92"/>
<dbReference type="GO" id="GO:0005737">
    <property type="term" value="C:cytoplasm"/>
    <property type="evidence" value="ECO:0007669"/>
    <property type="project" value="InterPro"/>
</dbReference>
<dbReference type="InterPro" id="IPR012947">
    <property type="entry name" value="tRNA_SAD"/>
</dbReference>
<keyword evidence="3" id="KW-0820">tRNA-binding</keyword>
<reference evidence="12" key="1">
    <citation type="submission" date="2017-09" db="EMBL/GenBank/DDBJ databases">
        <title>Depth-based differentiation of microbial function through sediment-hosted aquifers and enrichment of novel symbionts in the deep terrestrial subsurface.</title>
        <authorList>
            <person name="Probst A.J."/>
            <person name="Ladd B."/>
            <person name="Jarett J.K."/>
            <person name="Geller-Mcgrath D.E."/>
            <person name="Sieber C.M.K."/>
            <person name="Emerson J.B."/>
            <person name="Anantharaman K."/>
            <person name="Thomas B.C."/>
            <person name="Malmstrom R."/>
            <person name="Stieglmeier M."/>
            <person name="Klingl A."/>
            <person name="Woyke T."/>
            <person name="Ryan C.M."/>
            <person name="Banfield J.F."/>
        </authorList>
    </citation>
    <scope>NUCLEOTIDE SEQUENCE [LARGE SCALE GENOMIC DNA]</scope>
</reference>
<dbReference type="InterPro" id="IPR018163">
    <property type="entry name" value="Thr/Ala-tRNA-synth_IIc_edit"/>
</dbReference>
<dbReference type="PANTHER" id="PTHR11777">
    <property type="entry name" value="ALANYL-TRNA SYNTHETASE"/>
    <property type="match status" value="1"/>
</dbReference>
<name>A0A2H0YY92_9BACT</name>
<evidence type="ECO:0000256" key="9">
    <source>
        <dbReference type="ARBA" id="ARBA00023146"/>
    </source>
</evidence>
<dbReference type="GO" id="GO:0000049">
    <property type="term" value="F:tRNA binding"/>
    <property type="evidence" value="ECO:0007669"/>
    <property type="project" value="UniProtKB-KW"/>
</dbReference>
<dbReference type="EMBL" id="PEXT01000044">
    <property type="protein sequence ID" value="PIS43279.1"/>
    <property type="molecule type" value="Genomic_DNA"/>
</dbReference>
<organism evidence="11 12">
    <name type="scientific">Candidatus Kaiserbacteria bacterium CG08_land_8_20_14_0_20_50_21</name>
    <dbReference type="NCBI Taxonomy" id="1974604"/>
    <lineage>
        <taxon>Bacteria</taxon>
        <taxon>Candidatus Kaiseribacteriota</taxon>
    </lineage>
</organism>
<dbReference type="GO" id="GO:0006419">
    <property type="term" value="P:alanyl-tRNA aminoacylation"/>
    <property type="evidence" value="ECO:0007669"/>
    <property type="project" value="InterPro"/>
</dbReference>